<evidence type="ECO:0000313" key="9">
    <source>
        <dbReference type="EMBL" id="MCY1009567.1"/>
    </source>
</evidence>
<dbReference type="InterPro" id="IPR007627">
    <property type="entry name" value="RNA_pol_sigma70_r2"/>
</dbReference>
<evidence type="ECO:0000259" key="6">
    <source>
        <dbReference type="Pfam" id="PF04542"/>
    </source>
</evidence>
<dbReference type="InterPro" id="IPR013325">
    <property type="entry name" value="RNA_pol_sigma_r2"/>
</dbReference>
<accession>A0A9X3IYI0</accession>
<dbReference type="Pfam" id="PF12680">
    <property type="entry name" value="SnoaL_2"/>
    <property type="match status" value="1"/>
</dbReference>
<evidence type="ECO:0000256" key="2">
    <source>
        <dbReference type="ARBA" id="ARBA00011344"/>
    </source>
</evidence>
<evidence type="ECO:0000256" key="1">
    <source>
        <dbReference type="ARBA" id="ARBA00010641"/>
    </source>
</evidence>
<dbReference type="SUPFAM" id="SSF88946">
    <property type="entry name" value="Sigma2 domain of RNA polymerase sigma factors"/>
    <property type="match status" value="1"/>
</dbReference>
<dbReference type="Gene3D" id="1.10.10.10">
    <property type="entry name" value="Winged helix-like DNA-binding domain superfamily/Winged helix DNA-binding domain"/>
    <property type="match status" value="1"/>
</dbReference>
<organism evidence="9 10">
    <name type="scientific">Nannocystis pusilla</name>
    <dbReference type="NCBI Taxonomy" id="889268"/>
    <lineage>
        <taxon>Bacteria</taxon>
        <taxon>Pseudomonadati</taxon>
        <taxon>Myxococcota</taxon>
        <taxon>Polyangia</taxon>
        <taxon>Nannocystales</taxon>
        <taxon>Nannocystaceae</taxon>
        <taxon>Nannocystis</taxon>
    </lineage>
</organism>
<sequence length="322" mass="34810">MNDVASPHATANDLEQHRSALTGHCYRMLGSAAEADDAVQETMVRAWRALDRFEGRSALRTWLYRIATRVCLDALSRRSRRARPMELGPMGTVDDALVSLPGEQWVEPIPDVLALPADADPYERASLRESIRLAFVAALQHLPPKQRAVLLLTEVLGWPAAEVAGSLETSVAAVNSALQRARATMASRGVGSGRASLSAAQSQLLERFVDAFERYDMDALSSLLHQDATLSMPPFSLWLRGLPTIRTWLSGRGAGCRGSRLVPTAASGSLAFGQYRPDPAGGHTAWALIVLETAGEQIVGFNSFLDTAALFPRFGLPPALEP</sequence>
<comment type="subunit">
    <text evidence="2">Interacts transiently with the RNA polymerase catalytic core formed by RpoA, RpoB, RpoC and RpoZ (2 alpha, 1 beta, 1 beta' and 1 omega subunit) to form the RNA polymerase holoenzyme that can initiate transcription.</text>
</comment>
<dbReference type="PANTHER" id="PTHR43133">
    <property type="entry name" value="RNA POLYMERASE ECF-TYPE SIGMA FACTO"/>
    <property type="match status" value="1"/>
</dbReference>
<dbReference type="NCBIfam" id="TIGR02937">
    <property type="entry name" value="sigma70-ECF"/>
    <property type="match status" value="1"/>
</dbReference>
<name>A0A9X3IYI0_9BACT</name>
<dbReference type="InterPro" id="IPR014305">
    <property type="entry name" value="RNA_pol_sigma-G_actinobac"/>
</dbReference>
<evidence type="ECO:0000259" key="8">
    <source>
        <dbReference type="Pfam" id="PF12680"/>
    </source>
</evidence>
<dbReference type="GO" id="GO:0003677">
    <property type="term" value="F:DNA binding"/>
    <property type="evidence" value="ECO:0007669"/>
    <property type="project" value="InterPro"/>
</dbReference>
<evidence type="ECO:0000259" key="7">
    <source>
        <dbReference type="Pfam" id="PF08281"/>
    </source>
</evidence>
<feature type="domain" description="SnoaL-like" evidence="8">
    <location>
        <begin position="206"/>
        <end position="299"/>
    </location>
</feature>
<dbReference type="RefSeq" id="WP_267772231.1">
    <property type="nucleotide sequence ID" value="NZ_JAPNKE010000002.1"/>
</dbReference>
<gene>
    <name evidence="9" type="ORF">OV079_29180</name>
</gene>
<dbReference type="CDD" id="cd06171">
    <property type="entry name" value="Sigma70_r4"/>
    <property type="match status" value="1"/>
</dbReference>
<dbReference type="PANTHER" id="PTHR43133:SF65">
    <property type="entry name" value="ECF RNA POLYMERASE SIGMA FACTOR SIGG"/>
    <property type="match status" value="1"/>
</dbReference>
<dbReference type="EMBL" id="JAPNKE010000002">
    <property type="protein sequence ID" value="MCY1009567.1"/>
    <property type="molecule type" value="Genomic_DNA"/>
</dbReference>
<dbReference type="NCBIfam" id="TIGR02960">
    <property type="entry name" value="SigX5"/>
    <property type="match status" value="1"/>
</dbReference>
<dbReference type="InterPro" id="IPR036388">
    <property type="entry name" value="WH-like_DNA-bd_sf"/>
</dbReference>
<dbReference type="Gene3D" id="1.10.1740.10">
    <property type="match status" value="1"/>
</dbReference>
<dbReference type="InterPro" id="IPR037401">
    <property type="entry name" value="SnoaL-like"/>
</dbReference>
<keyword evidence="5" id="KW-0804">Transcription</keyword>
<keyword evidence="10" id="KW-1185">Reference proteome</keyword>
<dbReference type="Pfam" id="PF04542">
    <property type="entry name" value="Sigma70_r2"/>
    <property type="match status" value="1"/>
</dbReference>
<proteinExistence type="inferred from homology"/>
<dbReference type="AlphaFoldDB" id="A0A9X3IYI0"/>
<keyword evidence="3" id="KW-0805">Transcription regulation</keyword>
<comment type="similarity">
    <text evidence="1">Belongs to the sigma-70 factor family. ECF subfamily.</text>
</comment>
<dbReference type="Proteomes" id="UP001150924">
    <property type="component" value="Unassembled WGS sequence"/>
</dbReference>
<protein>
    <submittedName>
        <fullName evidence="9">Sigma-70 family RNA polymerase sigma factor</fullName>
    </submittedName>
</protein>
<evidence type="ECO:0000313" key="10">
    <source>
        <dbReference type="Proteomes" id="UP001150924"/>
    </source>
</evidence>
<reference evidence="9" key="1">
    <citation type="submission" date="2022-11" db="EMBL/GenBank/DDBJ databases">
        <title>Minimal conservation of predation-associated metabolite biosynthetic gene clusters underscores biosynthetic potential of Myxococcota including descriptions for ten novel species: Archangium lansinium sp. nov., Myxococcus landrumus sp. nov., Nannocystis bai.</title>
        <authorList>
            <person name="Ahearne A."/>
            <person name="Stevens C."/>
            <person name="Phillips K."/>
        </authorList>
    </citation>
    <scope>NUCLEOTIDE SEQUENCE</scope>
    <source>
        <strain evidence="9">Na p29</strain>
    </source>
</reference>
<feature type="domain" description="RNA polymerase sigma factor 70 region 4 type 2" evidence="7">
    <location>
        <begin position="133"/>
        <end position="185"/>
    </location>
</feature>
<dbReference type="Gene3D" id="3.10.450.50">
    <property type="match status" value="1"/>
</dbReference>
<keyword evidence="4" id="KW-0731">Sigma factor</keyword>
<evidence type="ECO:0000256" key="5">
    <source>
        <dbReference type="ARBA" id="ARBA00023163"/>
    </source>
</evidence>
<dbReference type="SUPFAM" id="SSF88659">
    <property type="entry name" value="Sigma3 and sigma4 domains of RNA polymerase sigma factors"/>
    <property type="match status" value="1"/>
</dbReference>
<feature type="domain" description="RNA polymerase sigma-70 region 2" evidence="6">
    <location>
        <begin position="15"/>
        <end position="81"/>
    </location>
</feature>
<comment type="caution">
    <text evidence="9">The sequence shown here is derived from an EMBL/GenBank/DDBJ whole genome shotgun (WGS) entry which is preliminary data.</text>
</comment>
<dbReference type="GO" id="GO:0016987">
    <property type="term" value="F:sigma factor activity"/>
    <property type="evidence" value="ECO:0007669"/>
    <property type="project" value="UniProtKB-KW"/>
</dbReference>
<dbReference type="NCBIfam" id="NF006089">
    <property type="entry name" value="PRK08241.1"/>
    <property type="match status" value="1"/>
</dbReference>
<dbReference type="InterPro" id="IPR039425">
    <property type="entry name" value="RNA_pol_sigma-70-like"/>
</dbReference>
<evidence type="ECO:0000256" key="4">
    <source>
        <dbReference type="ARBA" id="ARBA00023082"/>
    </source>
</evidence>
<dbReference type="Pfam" id="PF08281">
    <property type="entry name" value="Sigma70_r4_2"/>
    <property type="match status" value="1"/>
</dbReference>
<dbReference type="InterPro" id="IPR013324">
    <property type="entry name" value="RNA_pol_sigma_r3/r4-like"/>
</dbReference>
<dbReference type="InterPro" id="IPR013249">
    <property type="entry name" value="RNA_pol_sigma70_r4_t2"/>
</dbReference>
<dbReference type="SUPFAM" id="SSF54427">
    <property type="entry name" value="NTF2-like"/>
    <property type="match status" value="1"/>
</dbReference>
<dbReference type="InterPro" id="IPR032710">
    <property type="entry name" value="NTF2-like_dom_sf"/>
</dbReference>
<evidence type="ECO:0000256" key="3">
    <source>
        <dbReference type="ARBA" id="ARBA00023015"/>
    </source>
</evidence>
<dbReference type="InterPro" id="IPR014284">
    <property type="entry name" value="RNA_pol_sigma-70_dom"/>
</dbReference>
<dbReference type="GO" id="GO:0006352">
    <property type="term" value="P:DNA-templated transcription initiation"/>
    <property type="evidence" value="ECO:0007669"/>
    <property type="project" value="InterPro"/>
</dbReference>